<keyword evidence="1" id="KW-0479">Metal-binding</keyword>
<dbReference type="Proteomes" id="UP001497392">
    <property type="component" value="Unassembled WGS sequence"/>
</dbReference>
<dbReference type="InterPro" id="IPR036869">
    <property type="entry name" value="J_dom_sf"/>
</dbReference>
<evidence type="ECO:0000313" key="7">
    <source>
        <dbReference type="Proteomes" id="UP001497392"/>
    </source>
</evidence>
<dbReference type="InterPro" id="IPR001623">
    <property type="entry name" value="DnaJ_domain"/>
</dbReference>
<proteinExistence type="predicted"/>
<evidence type="ECO:0000259" key="4">
    <source>
        <dbReference type="PROSITE" id="PS50076"/>
    </source>
</evidence>
<evidence type="ECO:0000256" key="2">
    <source>
        <dbReference type="ARBA" id="ARBA00023004"/>
    </source>
</evidence>
<evidence type="ECO:0000259" key="5">
    <source>
        <dbReference type="PROSITE" id="PS51379"/>
    </source>
</evidence>
<dbReference type="SUPFAM" id="SSF54862">
    <property type="entry name" value="4Fe-4S ferredoxins"/>
    <property type="match status" value="1"/>
</dbReference>
<dbReference type="PRINTS" id="PR00352">
    <property type="entry name" value="3FE4SFRDOXIN"/>
</dbReference>
<dbReference type="PROSITE" id="PS51379">
    <property type="entry name" value="4FE4S_FER_2"/>
    <property type="match status" value="1"/>
</dbReference>
<dbReference type="InterPro" id="IPR017900">
    <property type="entry name" value="4Fe4S_Fe_S_CS"/>
</dbReference>
<dbReference type="Pfam" id="PF13370">
    <property type="entry name" value="Fer4_13"/>
    <property type="match status" value="1"/>
</dbReference>
<dbReference type="CDD" id="cd06257">
    <property type="entry name" value="DnaJ"/>
    <property type="match status" value="1"/>
</dbReference>
<feature type="domain" description="J" evidence="4">
    <location>
        <begin position="80"/>
        <end position="143"/>
    </location>
</feature>
<name>A0ABP1FNX8_9CHLO</name>
<dbReference type="SUPFAM" id="SSF46565">
    <property type="entry name" value="Chaperone J-domain"/>
    <property type="match status" value="1"/>
</dbReference>
<organism evidence="6 7">
    <name type="scientific">Coccomyxa viridis</name>
    <dbReference type="NCBI Taxonomy" id="1274662"/>
    <lineage>
        <taxon>Eukaryota</taxon>
        <taxon>Viridiplantae</taxon>
        <taxon>Chlorophyta</taxon>
        <taxon>core chlorophytes</taxon>
        <taxon>Trebouxiophyceae</taxon>
        <taxon>Trebouxiophyceae incertae sedis</taxon>
        <taxon>Coccomyxaceae</taxon>
        <taxon>Coccomyxa</taxon>
    </lineage>
</organism>
<dbReference type="Gene3D" id="1.10.287.110">
    <property type="entry name" value="DnaJ domain"/>
    <property type="match status" value="1"/>
</dbReference>
<keyword evidence="3" id="KW-0411">Iron-sulfur</keyword>
<dbReference type="PANTHER" id="PTHR45295:SF1">
    <property type="entry name" value="CHAPERONE PROTEIN DNAJ C76, CHLOROPLASTIC"/>
    <property type="match status" value="1"/>
</dbReference>
<dbReference type="PANTHER" id="PTHR45295">
    <property type="entry name" value="CHAPERONE PROTEIN DNAJ C76, CHLOROPLASTIC"/>
    <property type="match status" value="1"/>
</dbReference>
<protein>
    <submittedName>
        <fullName evidence="6">G2669 protein</fullName>
    </submittedName>
</protein>
<dbReference type="PROSITE" id="PS50076">
    <property type="entry name" value="DNAJ_2"/>
    <property type="match status" value="1"/>
</dbReference>
<sequence length="346" mass="39291">MSGMTALRISRNAMPGQSLFRSAASVHALPAGQRYVRMIPHARVKEQEELGLVLSDLEREYFREVSSGHAEAFNAAAPSDFFQLLNLDLGASTAEIKQSYRALQRLVHPDLIGDDANEVAVLLNIAYATLMNDALRETYQSDVQKFRKDGHAYDGRPVSRWNGVPEEKRAVFVDETSCTGCFHCANMCPQTFHMEDDYGRARVHTQWGNDAELIEEAVDMCPVDCIAYVNRDQLALLEFVLKSCHREDSAMMGRRRSGNLGSKPNKHDPFKRAEIWLRHRKSAKLEESAIWKSLMTEETAAAMARSWLALPEHIKEKGWPEFVEDTRRVAFFGKKEGLGPRFWQLE</sequence>
<gene>
    <name evidence="6" type="primary">g2669</name>
    <name evidence="6" type="ORF">VP750_LOCUS2285</name>
</gene>
<dbReference type="InterPro" id="IPR017896">
    <property type="entry name" value="4Fe4S_Fe-S-bd"/>
</dbReference>
<evidence type="ECO:0000313" key="6">
    <source>
        <dbReference type="EMBL" id="CAL5220626.1"/>
    </source>
</evidence>
<dbReference type="SMART" id="SM00271">
    <property type="entry name" value="DnaJ"/>
    <property type="match status" value="1"/>
</dbReference>
<dbReference type="Pfam" id="PF00226">
    <property type="entry name" value="DnaJ"/>
    <property type="match status" value="1"/>
</dbReference>
<dbReference type="PROSITE" id="PS00198">
    <property type="entry name" value="4FE4S_FER_1"/>
    <property type="match status" value="1"/>
</dbReference>
<dbReference type="InterPro" id="IPR001080">
    <property type="entry name" value="3Fe4S_ferredoxin"/>
</dbReference>
<evidence type="ECO:0000256" key="3">
    <source>
        <dbReference type="ARBA" id="ARBA00023014"/>
    </source>
</evidence>
<accession>A0ABP1FNX8</accession>
<keyword evidence="7" id="KW-1185">Reference proteome</keyword>
<dbReference type="Gene3D" id="3.30.70.20">
    <property type="match status" value="1"/>
</dbReference>
<comment type="caution">
    <text evidence="6">The sequence shown here is derived from an EMBL/GenBank/DDBJ whole genome shotgun (WGS) entry which is preliminary data.</text>
</comment>
<reference evidence="6 7" key="1">
    <citation type="submission" date="2024-06" db="EMBL/GenBank/DDBJ databases">
        <authorList>
            <person name="Kraege A."/>
            <person name="Thomma B."/>
        </authorList>
    </citation>
    <scope>NUCLEOTIDE SEQUENCE [LARGE SCALE GENOMIC DNA]</scope>
</reference>
<evidence type="ECO:0000256" key="1">
    <source>
        <dbReference type="ARBA" id="ARBA00022723"/>
    </source>
</evidence>
<feature type="domain" description="4Fe-4S ferredoxin-type" evidence="5">
    <location>
        <begin position="169"/>
        <end position="197"/>
    </location>
</feature>
<keyword evidence="2" id="KW-0408">Iron</keyword>
<dbReference type="EMBL" id="CAXHTA020000004">
    <property type="protein sequence ID" value="CAL5220626.1"/>
    <property type="molecule type" value="Genomic_DNA"/>
</dbReference>